<name>A0A6G8QA45_9ACTN</name>
<evidence type="ECO:0000313" key="1">
    <source>
        <dbReference type="EMBL" id="QIN83346.1"/>
    </source>
</evidence>
<dbReference type="RefSeq" id="WP_166176540.1">
    <property type="nucleotide sequence ID" value="NZ_CP045119.1"/>
</dbReference>
<organism evidence="1 2">
    <name type="scientific">Rubrobacter tropicus</name>
    <dbReference type="NCBI Taxonomy" id="2653851"/>
    <lineage>
        <taxon>Bacteria</taxon>
        <taxon>Bacillati</taxon>
        <taxon>Actinomycetota</taxon>
        <taxon>Rubrobacteria</taxon>
        <taxon>Rubrobacterales</taxon>
        <taxon>Rubrobacteraceae</taxon>
        <taxon>Rubrobacter</taxon>
    </lineage>
</organism>
<proteinExistence type="predicted"/>
<dbReference type="AlphaFoldDB" id="A0A6G8QA45"/>
<dbReference type="KEGG" id="rub:GBA63_12400"/>
<keyword evidence="2" id="KW-1185">Reference proteome</keyword>
<dbReference type="EMBL" id="CP045119">
    <property type="protein sequence ID" value="QIN83346.1"/>
    <property type="molecule type" value="Genomic_DNA"/>
</dbReference>
<sequence>MDNASQAPAKSPVISEWVGYWVFVSYMAGPNLDADEPAKPVRDRPEAVTASFLLEDYGDLGIEVKRNPTDPTIFMSWGAVLYVQGPPPEVRKQIDLENAKQAKGNGGK</sequence>
<dbReference type="Proteomes" id="UP000501452">
    <property type="component" value="Chromosome"/>
</dbReference>
<gene>
    <name evidence="1" type="ORF">GBA63_12400</name>
</gene>
<protein>
    <submittedName>
        <fullName evidence="1">Uncharacterized protein</fullName>
    </submittedName>
</protein>
<evidence type="ECO:0000313" key="2">
    <source>
        <dbReference type="Proteomes" id="UP000501452"/>
    </source>
</evidence>
<reference evidence="1 2" key="1">
    <citation type="submission" date="2019-10" db="EMBL/GenBank/DDBJ databases">
        <title>Rubrobacter sp nov SCSIO 52090 isolated from a deep-sea sediment in the South China Sea.</title>
        <authorList>
            <person name="Chen R.W."/>
        </authorList>
    </citation>
    <scope>NUCLEOTIDE SEQUENCE [LARGE SCALE GENOMIC DNA]</scope>
    <source>
        <strain evidence="1 2">SCSIO 52909</strain>
    </source>
</reference>
<accession>A0A6G8QA45</accession>